<dbReference type="AlphaFoldDB" id="B1XY76"/>
<proteinExistence type="predicted"/>
<protein>
    <submittedName>
        <fullName evidence="1">Uncharacterized protein</fullName>
    </submittedName>
</protein>
<reference evidence="1 2" key="1">
    <citation type="submission" date="2008-03" db="EMBL/GenBank/DDBJ databases">
        <title>Complete sequence of Leptothrix cholodnii SP-6.</title>
        <authorList>
            <consortium name="US DOE Joint Genome Institute"/>
            <person name="Copeland A."/>
            <person name="Lucas S."/>
            <person name="Lapidus A."/>
            <person name="Glavina del Rio T."/>
            <person name="Dalin E."/>
            <person name="Tice H."/>
            <person name="Bruce D."/>
            <person name="Goodwin L."/>
            <person name="Pitluck S."/>
            <person name="Chertkov O."/>
            <person name="Brettin T."/>
            <person name="Detter J.C."/>
            <person name="Han C."/>
            <person name="Kuske C.R."/>
            <person name="Schmutz J."/>
            <person name="Larimer F."/>
            <person name="Land M."/>
            <person name="Hauser L."/>
            <person name="Kyrpides N."/>
            <person name="Lykidis A."/>
            <person name="Emerson D."/>
            <person name="Richardson P."/>
        </authorList>
    </citation>
    <scope>NUCLEOTIDE SEQUENCE [LARGE SCALE GENOMIC DNA]</scope>
    <source>
        <strain evidence="2">ATCC 51168 / LMG 8142 / SP-6</strain>
    </source>
</reference>
<dbReference type="EMBL" id="CP001013">
    <property type="protein sequence ID" value="ACB33977.1"/>
    <property type="molecule type" value="Genomic_DNA"/>
</dbReference>
<keyword evidence="2" id="KW-1185">Reference proteome</keyword>
<evidence type="ECO:0000313" key="1">
    <source>
        <dbReference type="EMBL" id="ACB33977.1"/>
    </source>
</evidence>
<sequence length="32" mass="3300" precursor="true">MHTLRPTLAACGRPPAACLATPARLDTPAGLR</sequence>
<name>B1XY76_LEPCP</name>
<gene>
    <name evidence="1" type="ordered locus">Lcho_1710</name>
</gene>
<dbReference type="Proteomes" id="UP000001693">
    <property type="component" value="Chromosome"/>
</dbReference>
<organism evidence="1 2">
    <name type="scientific">Leptothrix cholodnii (strain ATCC 51168 / LMG 8142 / SP-6)</name>
    <name type="common">Leptothrix discophora (strain SP-6)</name>
    <dbReference type="NCBI Taxonomy" id="395495"/>
    <lineage>
        <taxon>Bacteria</taxon>
        <taxon>Pseudomonadati</taxon>
        <taxon>Pseudomonadota</taxon>
        <taxon>Betaproteobacteria</taxon>
        <taxon>Burkholderiales</taxon>
        <taxon>Sphaerotilaceae</taxon>
        <taxon>Leptothrix</taxon>
    </lineage>
</organism>
<dbReference type="HOGENOM" id="CLU_3390085_0_0_4"/>
<accession>B1XY76</accession>
<evidence type="ECO:0000313" key="2">
    <source>
        <dbReference type="Proteomes" id="UP000001693"/>
    </source>
</evidence>
<dbReference type="STRING" id="395495.Lcho_1710"/>
<dbReference type="KEGG" id="lch:Lcho_1710"/>